<gene>
    <name evidence="2" type="primary">ga19319</name>
    <name evidence="2" type="ORF">PR202_ga19319</name>
</gene>
<evidence type="ECO:0000313" key="3">
    <source>
        <dbReference type="Proteomes" id="UP001054889"/>
    </source>
</evidence>
<reference evidence="2" key="2">
    <citation type="submission" date="2021-12" db="EMBL/GenBank/DDBJ databases">
        <title>Resequencing data analysis of finger millet.</title>
        <authorList>
            <person name="Hatakeyama M."/>
            <person name="Aluri S."/>
            <person name="Balachadran M.T."/>
            <person name="Sivarajan S.R."/>
            <person name="Poveda L."/>
            <person name="Shimizu-Inatsugi R."/>
            <person name="Schlapbach R."/>
            <person name="Sreeman S.M."/>
            <person name="Shimizu K.K."/>
        </authorList>
    </citation>
    <scope>NUCLEOTIDE SEQUENCE</scope>
</reference>
<evidence type="ECO:0008006" key="4">
    <source>
        <dbReference type="Google" id="ProtNLM"/>
    </source>
</evidence>
<organism evidence="2 3">
    <name type="scientific">Eleusine coracana subsp. coracana</name>
    <dbReference type="NCBI Taxonomy" id="191504"/>
    <lineage>
        <taxon>Eukaryota</taxon>
        <taxon>Viridiplantae</taxon>
        <taxon>Streptophyta</taxon>
        <taxon>Embryophyta</taxon>
        <taxon>Tracheophyta</taxon>
        <taxon>Spermatophyta</taxon>
        <taxon>Magnoliopsida</taxon>
        <taxon>Liliopsida</taxon>
        <taxon>Poales</taxon>
        <taxon>Poaceae</taxon>
        <taxon>PACMAD clade</taxon>
        <taxon>Chloridoideae</taxon>
        <taxon>Cynodonteae</taxon>
        <taxon>Eleusininae</taxon>
        <taxon>Eleusine</taxon>
    </lineage>
</organism>
<feature type="compositionally biased region" description="Basic and acidic residues" evidence="1">
    <location>
        <begin position="159"/>
        <end position="172"/>
    </location>
</feature>
<evidence type="ECO:0000313" key="2">
    <source>
        <dbReference type="EMBL" id="GJN02008.1"/>
    </source>
</evidence>
<keyword evidence="3" id="KW-1185">Reference proteome</keyword>
<dbReference type="EMBL" id="BQKI01000009">
    <property type="protein sequence ID" value="GJN02008.1"/>
    <property type="molecule type" value="Genomic_DNA"/>
</dbReference>
<protein>
    <recommendedName>
        <fullName evidence="4">DUF4378 domain-containing protein</fullName>
    </recommendedName>
</protein>
<dbReference type="PANTHER" id="PTHR33623">
    <property type="entry name" value="OS04G0572500 PROTEIN"/>
    <property type="match status" value="1"/>
</dbReference>
<name>A0AAV5CTY2_ELECO</name>
<feature type="compositionally biased region" description="Low complexity" evidence="1">
    <location>
        <begin position="123"/>
        <end position="132"/>
    </location>
</feature>
<accession>A0AAV5CTY2</accession>
<evidence type="ECO:0000256" key="1">
    <source>
        <dbReference type="SAM" id="MobiDB-lite"/>
    </source>
</evidence>
<dbReference type="PANTHER" id="PTHR33623:SF23">
    <property type="entry name" value="OS04G0572500 PROTEIN"/>
    <property type="match status" value="1"/>
</dbReference>
<reference evidence="2" key="1">
    <citation type="journal article" date="2018" name="DNA Res.">
        <title>Multiple hybrid de novo genome assembly of finger millet, an orphan allotetraploid crop.</title>
        <authorList>
            <person name="Hatakeyama M."/>
            <person name="Aluri S."/>
            <person name="Balachadran M.T."/>
            <person name="Sivarajan S.R."/>
            <person name="Patrignani A."/>
            <person name="Gruter S."/>
            <person name="Poveda L."/>
            <person name="Shimizu-Inatsugi R."/>
            <person name="Baeten J."/>
            <person name="Francoijs K.J."/>
            <person name="Nataraja K.N."/>
            <person name="Reddy Y.A.N."/>
            <person name="Phadnis S."/>
            <person name="Ravikumar R.L."/>
            <person name="Schlapbach R."/>
            <person name="Sreeman S.M."/>
            <person name="Shimizu K.K."/>
        </authorList>
    </citation>
    <scope>NUCLEOTIDE SEQUENCE</scope>
</reference>
<comment type="caution">
    <text evidence="2">The sequence shown here is derived from an EMBL/GenBank/DDBJ whole genome shotgun (WGS) entry which is preliminary data.</text>
</comment>
<dbReference type="Proteomes" id="UP001054889">
    <property type="component" value="Unassembled WGS sequence"/>
</dbReference>
<feature type="compositionally biased region" description="Basic and acidic residues" evidence="1">
    <location>
        <begin position="133"/>
        <end position="152"/>
    </location>
</feature>
<sequence length="379" mass="42335">MDTESEARPRQPLMLKEWLELESSAELSRDGFGCYPRHLAAELRSARRRNGGDVIARVSAAVRAALLLRAPPSGDAGALLPRSLSRRLRAGFWKKRRGEREETDRRVPSCSAAVACGRRDDASSSPAMSPRRASWEGRRPSVDGGRRSHEAEVAGSECETARRVDDERDQEQRLSPVSVMDFPGMNEDDGNNGTGGDGNGEDDETMSPAFARSMANIRRASQLLLQKIRQFEQLAELDPSDVDAATTATEDASCHVAESDIEDEAVQDLLGILQVSSPGAACRFQKLLEDFFRDGLASSYHRERSDDDSETTKSLLAVARSWLDGRHCTQRSDWKSEVEEIERLGWWRRFRQDEQEMLAVDVEGSIFWSLMEELVDDLC</sequence>
<proteinExistence type="predicted"/>
<feature type="region of interest" description="Disordered" evidence="1">
    <location>
        <begin position="115"/>
        <end position="206"/>
    </location>
</feature>
<dbReference type="AlphaFoldDB" id="A0AAV5CTY2"/>